<accession>A0A0P7EIL2</accession>
<sequence length="631" mass="68822">MKTLCIFLFTLPLSCFATTAVDDVSVNYLTSLHYSGPEGWPTAGKPYAPPIYNAERDQLLGISSTGHVDIFGNDTRAANMWGLAPVQGHYFSLAKDIKSYVGFAEHPQLDRLYSIDLDGNIFYVHSDGSNKNIVFDNSEEELSSQPNVQPIFDQQGRLLFIDTDGESYSRLMRLDADNTLIELHSFNNNPHGYYTGAGGMLLSGNTLFGYLAYPRGTPFLDTLSIDDDFIVGALYAMDLSNDPVQSPEIIHEFTLAEGEVPWTRGEAARIATYLVEDQQGYLYGTTSVGTCKTKGIIVHNQQEAKFDNGICGGSYDLYSVTDKENLIHTEYPHYDGSNPFGSVFRVKKDGSDFVLVHTFSDLDGSQPRGPMAITDNGYLYGTTMGGGVHKDEVINVKQGNPYPSQFGEVTGNGTIYRIRLADIKVENGVVVESGFEHVHSFKAGIDVDADGKVPTGIMLAANGNLYGTTLYGGRGYTDNSGNKYLNDKFGTVFEVDLSAQQPTGSVSISITPGSIKQGEQAEVTWSSFNATDCKATGETVIGDWQPDSPLEPQGSMVISPQTGVYTLTVNCKDSDVNSRFAALATLYVDAEAKAKDSESLSYGNGGSLDWRWLFLLTAAALFKPVRTTRFK</sequence>
<dbReference type="STRING" id="570156.AOG27_13655"/>
<evidence type="ECO:0000256" key="1">
    <source>
        <dbReference type="SAM" id="SignalP"/>
    </source>
</evidence>
<dbReference type="PATRIC" id="fig|570156.3.peg.3836"/>
<reference evidence="2 3" key="1">
    <citation type="submission" date="2015-09" db="EMBL/GenBank/DDBJ databases">
        <title>Draft Genome Sequence of Pseudoalteromonas lipolytica UCD-48B.</title>
        <authorList>
            <person name="Krusor M."/>
            <person name="Coil D.A."/>
            <person name="Lang J.M."/>
            <person name="Eisen J.A."/>
            <person name="Alexiev A."/>
        </authorList>
    </citation>
    <scope>NUCLEOTIDE SEQUENCE [LARGE SCALE GENOMIC DNA]</scope>
    <source>
        <strain evidence="2 3">UCD-48B</strain>
    </source>
</reference>
<comment type="caution">
    <text evidence="2">The sequence shown here is derived from an EMBL/GenBank/DDBJ whole genome shotgun (WGS) entry which is preliminary data.</text>
</comment>
<feature type="signal peptide" evidence="1">
    <location>
        <begin position="1"/>
        <end position="17"/>
    </location>
</feature>
<feature type="chain" id="PRO_5006138511" description="Gloeo_Verruco repeat-containing protein" evidence="1">
    <location>
        <begin position="18"/>
        <end position="631"/>
    </location>
</feature>
<dbReference type="EMBL" id="LJTC01000008">
    <property type="protein sequence ID" value="KPM83103.1"/>
    <property type="molecule type" value="Genomic_DNA"/>
</dbReference>
<dbReference type="OrthoDB" id="6076192at2"/>
<protein>
    <recommendedName>
        <fullName evidence="4">Gloeo_Verruco repeat-containing protein</fullName>
    </recommendedName>
</protein>
<proteinExistence type="predicted"/>
<evidence type="ECO:0000313" key="2">
    <source>
        <dbReference type="EMBL" id="KPM83103.1"/>
    </source>
</evidence>
<evidence type="ECO:0000313" key="3">
    <source>
        <dbReference type="Proteomes" id="UP000050378"/>
    </source>
</evidence>
<organism evidence="2 3">
    <name type="scientific">Pseudoalteromonas lipolytica</name>
    <dbReference type="NCBI Taxonomy" id="570156"/>
    <lineage>
        <taxon>Bacteria</taxon>
        <taxon>Pseudomonadati</taxon>
        <taxon>Pseudomonadota</taxon>
        <taxon>Gammaproteobacteria</taxon>
        <taxon>Alteromonadales</taxon>
        <taxon>Pseudoalteromonadaceae</taxon>
        <taxon>Pseudoalteromonas</taxon>
    </lineage>
</organism>
<gene>
    <name evidence="2" type="ORF">AOG27_13655</name>
</gene>
<dbReference type="Proteomes" id="UP000050378">
    <property type="component" value="Unassembled WGS sequence"/>
</dbReference>
<evidence type="ECO:0008006" key="4">
    <source>
        <dbReference type="Google" id="ProtNLM"/>
    </source>
</evidence>
<dbReference type="RefSeq" id="WP_054553562.1">
    <property type="nucleotide sequence ID" value="NZ_LJTC01000008.1"/>
</dbReference>
<dbReference type="SUPFAM" id="SSF50952">
    <property type="entry name" value="Soluble quinoprotein glucose dehydrogenase"/>
    <property type="match status" value="1"/>
</dbReference>
<keyword evidence="1" id="KW-0732">Signal</keyword>
<name>A0A0P7EIL2_9GAMM</name>
<dbReference type="InterPro" id="IPR011041">
    <property type="entry name" value="Quinoprot_gluc/sorb_DH_b-prop"/>
</dbReference>
<dbReference type="AlphaFoldDB" id="A0A0P7EIL2"/>